<dbReference type="EMBL" id="CP163302">
    <property type="protein sequence ID" value="XDP43854.1"/>
    <property type="molecule type" value="Genomic_DNA"/>
</dbReference>
<keyword evidence="1 2" id="KW-0808">Transferase</keyword>
<gene>
    <name evidence="2" type="ORF">AB5L97_11090</name>
</gene>
<dbReference type="GO" id="GO:0008410">
    <property type="term" value="F:CoA-transferase activity"/>
    <property type="evidence" value="ECO:0007669"/>
    <property type="project" value="TreeGrafter"/>
</dbReference>
<dbReference type="Gene3D" id="3.30.1540.10">
    <property type="entry name" value="formyl-coa transferase, domain 3"/>
    <property type="match status" value="1"/>
</dbReference>
<evidence type="ECO:0000313" key="2">
    <source>
        <dbReference type="EMBL" id="XDP43854.1"/>
    </source>
</evidence>
<dbReference type="InterPro" id="IPR050483">
    <property type="entry name" value="CoA-transferase_III_domain"/>
</dbReference>
<dbReference type="RefSeq" id="WP_369044732.1">
    <property type="nucleotide sequence ID" value="NZ_CP163302.1"/>
</dbReference>
<dbReference type="KEGG" id="spue:AB5L97_11090"/>
<reference evidence="2" key="1">
    <citation type="submission" date="2024-07" db="EMBL/GenBank/DDBJ databases">
        <authorList>
            <person name="fu j."/>
        </authorList>
    </citation>
    <scope>NUCLEOTIDE SEQUENCE</scope>
    <source>
        <strain evidence="2">P10A9</strain>
    </source>
</reference>
<dbReference type="InterPro" id="IPR003673">
    <property type="entry name" value="CoA-Trfase_fam_III"/>
</dbReference>
<name>A0AB39L0H9_9MICC</name>
<proteinExistence type="predicted"/>
<dbReference type="PANTHER" id="PTHR48207:SF3">
    <property type="entry name" value="SUCCINATE--HYDROXYMETHYLGLUTARATE COA-TRANSFERASE"/>
    <property type="match status" value="1"/>
</dbReference>
<organism evidence="2">
    <name type="scientific">Sinomonas puerhi</name>
    <dbReference type="NCBI Taxonomy" id="3238584"/>
    <lineage>
        <taxon>Bacteria</taxon>
        <taxon>Bacillati</taxon>
        <taxon>Actinomycetota</taxon>
        <taxon>Actinomycetes</taxon>
        <taxon>Micrococcales</taxon>
        <taxon>Micrococcaceae</taxon>
        <taxon>Sinomonas</taxon>
    </lineage>
</organism>
<protein>
    <submittedName>
        <fullName evidence="2">CaiB/BaiF CoA transferase family protein</fullName>
    </submittedName>
</protein>
<sequence>MNHTPRPDSVHAGKALPLDGIRILDLSRALAGPWATALLGDLGAEIIKVESSRGGDSSRSWPPFEGEHSLYFDSANRSKQSVAVDLYTDEGRTIVWDLAMSSDVVVENFRPGVLSSMGLDPDALRQAKPGIIIASVSGFGATGPLSQSAGLDQVAQGMSGLMSVTGEDAEHPLRVGVPIIDMVSGIYLALGVAAALCGRERSCGGREVSTSLLESALSLSAFQGQAYLSAGTVPEPQGNSHPVLAPYGVFQTADLPIIVAVGTERQWEQLCSLVGAPELASDPAYCTGALRSQNRSSLSVALEEKLRAQPGNHWLAVLREASIPTGPIYTYAQAFADEQVKHLAMVTSVRRADGSHLPLLRGPLSLDRSPLAVRKAPPALGEHTRDVLEELGLPPRRVTALIDAGVILTADGREQAVA</sequence>
<dbReference type="AlphaFoldDB" id="A0AB39L0H9"/>
<dbReference type="Pfam" id="PF02515">
    <property type="entry name" value="CoA_transf_3"/>
    <property type="match status" value="1"/>
</dbReference>
<evidence type="ECO:0000256" key="1">
    <source>
        <dbReference type="ARBA" id="ARBA00022679"/>
    </source>
</evidence>
<dbReference type="Gene3D" id="3.40.50.10540">
    <property type="entry name" value="Crotonobetainyl-coa:carnitine coa-transferase, domain 1"/>
    <property type="match status" value="1"/>
</dbReference>
<dbReference type="SUPFAM" id="SSF89796">
    <property type="entry name" value="CoA-transferase family III (CaiB/BaiF)"/>
    <property type="match status" value="1"/>
</dbReference>
<dbReference type="InterPro" id="IPR044855">
    <property type="entry name" value="CoA-Trfase_III_dom3_sf"/>
</dbReference>
<accession>A0AB39L0H9</accession>
<dbReference type="InterPro" id="IPR023606">
    <property type="entry name" value="CoA-Trfase_III_dom_1_sf"/>
</dbReference>
<dbReference type="PANTHER" id="PTHR48207">
    <property type="entry name" value="SUCCINATE--HYDROXYMETHYLGLUTARATE COA-TRANSFERASE"/>
    <property type="match status" value="1"/>
</dbReference>